<dbReference type="Gene3D" id="3.30.2020.40">
    <property type="entry name" value="Uncharacterised protein PF10387, DUF2442"/>
    <property type="match status" value="1"/>
</dbReference>
<protein>
    <submittedName>
        <fullName evidence="2">DUF2442 domain-containing protein</fullName>
    </submittedName>
</protein>
<dbReference type="Pfam" id="PF10387">
    <property type="entry name" value="DUF2442"/>
    <property type="match status" value="1"/>
</dbReference>
<reference evidence="2 3" key="1">
    <citation type="submission" date="2019-11" db="EMBL/GenBank/DDBJ databases">
        <title>Metabolism of dissolved organic matter in forest soils.</title>
        <authorList>
            <person name="Cyle K.T."/>
            <person name="Wilhelm R.C."/>
            <person name="Martinez C.E."/>
        </authorList>
    </citation>
    <scope>NUCLEOTIDE SEQUENCE [LARGE SCALE GENOMIC DNA]</scope>
    <source>
        <strain evidence="2 3">5N</strain>
    </source>
</reference>
<keyword evidence="3" id="KW-1185">Reference proteome</keyword>
<evidence type="ECO:0000313" key="3">
    <source>
        <dbReference type="Proteomes" id="UP000655523"/>
    </source>
</evidence>
<dbReference type="AlphaFoldDB" id="A0A972NHT1"/>
<sequence length="139" mass="14933">MERNPLMSSSEEWRLARERGAETAKRPAARSACYKPRTKRLEITLTNDISLLVPVAYIEGLHNASAADLRSIEIFGLGSALVFPALDVVVSVHGLIDGVFGSKAWMRDIGRSGGSVKSEAKSAAARENGKKGGRPRKAA</sequence>
<proteinExistence type="predicted"/>
<organism evidence="2 3">
    <name type="scientific">Paraburkholderia elongata</name>
    <dbReference type="NCBI Taxonomy" id="2675747"/>
    <lineage>
        <taxon>Bacteria</taxon>
        <taxon>Pseudomonadati</taxon>
        <taxon>Pseudomonadota</taxon>
        <taxon>Betaproteobacteria</taxon>
        <taxon>Burkholderiales</taxon>
        <taxon>Burkholderiaceae</taxon>
        <taxon>Paraburkholderia</taxon>
    </lineage>
</organism>
<name>A0A972NHT1_9BURK</name>
<gene>
    <name evidence="2" type="ORF">GNZ13_01135</name>
</gene>
<evidence type="ECO:0000256" key="1">
    <source>
        <dbReference type="SAM" id="MobiDB-lite"/>
    </source>
</evidence>
<dbReference type="InterPro" id="IPR018841">
    <property type="entry name" value="DUF2442"/>
</dbReference>
<evidence type="ECO:0000313" key="2">
    <source>
        <dbReference type="EMBL" id="NPT53251.1"/>
    </source>
</evidence>
<dbReference type="Proteomes" id="UP000655523">
    <property type="component" value="Unassembled WGS sequence"/>
</dbReference>
<dbReference type="EMBL" id="WOEZ01000007">
    <property type="protein sequence ID" value="NPT53251.1"/>
    <property type="molecule type" value="Genomic_DNA"/>
</dbReference>
<accession>A0A972NHT1</accession>
<comment type="caution">
    <text evidence="2">The sequence shown here is derived from an EMBL/GenBank/DDBJ whole genome shotgun (WGS) entry which is preliminary data.</text>
</comment>
<feature type="region of interest" description="Disordered" evidence="1">
    <location>
        <begin position="111"/>
        <end position="139"/>
    </location>
</feature>